<accession>A0A177DBN2</accession>
<dbReference type="KEGG" id="aalt:CC77DRAFT_360527"/>
<reference evidence="2 3" key="1">
    <citation type="submission" date="2016-05" db="EMBL/GenBank/DDBJ databases">
        <title>Comparative analysis of secretome profiles of manganese(II)-oxidizing ascomycete fungi.</title>
        <authorList>
            <consortium name="DOE Joint Genome Institute"/>
            <person name="Zeiner C.A."/>
            <person name="Purvine S.O."/>
            <person name="Zink E.M."/>
            <person name="Wu S."/>
            <person name="Pasa-Tolic L."/>
            <person name="Chaput D.L."/>
            <person name="Haridas S."/>
            <person name="Grigoriev I.V."/>
            <person name="Santelli C.M."/>
            <person name="Hansel C.M."/>
        </authorList>
    </citation>
    <scope>NUCLEOTIDE SEQUENCE [LARGE SCALE GENOMIC DNA]</scope>
    <source>
        <strain evidence="2 3">SRC1lrK2f</strain>
    </source>
</reference>
<dbReference type="VEuPathDB" id="FungiDB:CC77DRAFT_360527"/>
<evidence type="ECO:0000313" key="3">
    <source>
        <dbReference type="Proteomes" id="UP000077248"/>
    </source>
</evidence>
<evidence type="ECO:0000313" key="2">
    <source>
        <dbReference type="EMBL" id="OAG16898.1"/>
    </source>
</evidence>
<keyword evidence="3" id="KW-1185">Reference proteome</keyword>
<proteinExistence type="predicted"/>
<feature type="region of interest" description="Disordered" evidence="1">
    <location>
        <begin position="94"/>
        <end position="117"/>
    </location>
</feature>
<dbReference type="EMBL" id="KV441488">
    <property type="protein sequence ID" value="OAG16898.1"/>
    <property type="molecule type" value="Genomic_DNA"/>
</dbReference>
<dbReference type="Proteomes" id="UP000077248">
    <property type="component" value="Unassembled WGS sequence"/>
</dbReference>
<dbReference type="AlphaFoldDB" id="A0A177DBN2"/>
<dbReference type="RefSeq" id="XP_018382319.1">
    <property type="nucleotide sequence ID" value="XM_018531371.1"/>
</dbReference>
<organism evidence="2 3">
    <name type="scientific">Alternaria alternata</name>
    <name type="common">Alternaria rot fungus</name>
    <name type="synonym">Torula alternata</name>
    <dbReference type="NCBI Taxonomy" id="5599"/>
    <lineage>
        <taxon>Eukaryota</taxon>
        <taxon>Fungi</taxon>
        <taxon>Dikarya</taxon>
        <taxon>Ascomycota</taxon>
        <taxon>Pezizomycotina</taxon>
        <taxon>Dothideomycetes</taxon>
        <taxon>Pleosporomycetidae</taxon>
        <taxon>Pleosporales</taxon>
        <taxon>Pleosporineae</taxon>
        <taxon>Pleosporaceae</taxon>
        <taxon>Alternaria</taxon>
        <taxon>Alternaria sect. Alternaria</taxon>
        <taxon>Alternaria alternata complex</taxon>
    </lineage>
</organism>
<dbReference type="GeneID" id="29116965"/>
<sequence>MLEKLRGTSAHPSQPPAWFCPAAAVCRVSYLVLGDIHAVSVALVCTTDLLTSDYTPLSTDVQPAFMTSMLLHLPHLPRSDAHGCCAGSVDSDISGKNKHKGTVPPAPGRVQVRASSK</sequence>
<name>A0A177DBN2_ALTAL</name>
<protein>
    <submittedName>
        <fullName evidence="2">Uncharacterized protein</fullName>
    </submittedName>
</protein>
<evidence type="ECO:0000256" key="1">
    <source>
        <dbReference type="SAM" id="MobiDB-lite"/>
    </source>
</evidence>
<gene>
    <name evidence="2" type="ORF">CC77DRAFT_360527</name>
</gene>